<dbReference type="eggNOG" id="COG3206">
    <property type="taxonomic scope" value="Bacteria"/>
</dbReference>
<sequence length="322" mass="34522">MRDGGLEEVAAAALRPMTPPSEPALTLRGLVLETLRGWRLISAGGLLGLLTALVTLWLVTPRFTVEMVVGPTARSGPAAMGPRVPVGAGGASRTIVEHGIGDEALSDYARYAELLTSVPVAERIARQPGILHTLFETSVAPDGGWRPPGDLFSRTKRLVLRLAGRDPWLPPDAHQLALLLEEELIVTPVGDGPMRRLRFRHADREFGRALLAAVHAAAEGLLRDEAARRTGAEIDYLLRRLQEETSAENRRAFGGLLAEQERVRQMIAVALPFAADVIEPPSAPGLPDWPDPLVLLAVGTLAGGAIGMVAVYARGAWWQTGP</sequence>
<dbReference type="KEGG" id="rce:RC1_0654"/>
<keyword evidence="1" id="KW-1133">Transmembrane helix</keyword>
<dbReference type="EMBL" id="CP000613">
    <property type="protein sequence ID" value="ACI98089.1"/>
    <property type="molecule type" value="Genomic_DNA"/>
</dbReference>
<dbReference type="PANTHER" id="PTHR32309:SF13">
    <property type="entry name" value="FERRIC ENTEROBACTIN TRANSPORT PROTEIN FEPE"/>
    <property type="match status" value="1"/>
</dbReference>
<organism evidence="2 3">
    <name type="scientific">Rhodospirillum centenum (strain ATCC 51521 / SW)</name>
    <dbReference type="NCBI Taxonomy" id="414684"/>
    <lineage>
        <taxon>Bacteria</taxon>
        <taxon>Pseudomonadati</taxon>
        <taxon>Pseudomonadota</taxon>
        <taxon>Alphaproteobacteria</taxon>
        <taxon>Rhodospirillales</taxon>
        <taxon>Rhodospirillaceae</taxon>
        <taxon>Rhodospirillum</taxon>
    </lineage>
</organism>
<dbReference type="GO" id="GO:0004713">
    <property type="term" value="F:protein tyrosine kinase activity"/>
    <property type="evidence" value="ECO:0007669"/>
    <property type="project" value="TreeGrafter"/>
</dbReference>
<dbReference type="STRING" id="414684.RC1_0654"/>
<proteinExistence type="predicted"/>
<evidence type="ECO:0000256" key="1">
    <source>
        <dbReference type="SAM" id="Phobius"/>
    </source>
</evidence>
<feature type="transmembrane region" description="Helical" evidence="1">
    <location>
        <begin position="293"/>
        <end position="313"/>
    </location>
</feature>
<gene>
    <name evidence="2" type="ordered locus">RC1_0654</name>
</gene>
<dbReference type="AlphaFoldDB" id="B6IRK3"/>
<accession>B6IRK3</accession>
<keyword evidence="1" id="KW-0472">Membrane</keyword>
<dbReference type="PANTHER" id="PTHR32309">
    <property type="entry name" value="TYROSINE-PROTEIN KINASE"/>
    <property type="match status" value="1"/>
</dbReference>
<protein>
    <recommendedName>
        <fullName evidence="4">Polysaccharide chain length determinant N-terminal domain-containing protein</fullName>
    </recommendedName>
</protein>
<evidence type="ECO:0000313" key="3">
    <source>
        <dbReference type="Proteomes" id="UP000001591"/>
    </source>
</evidence>
<keyword evidence="3" id="KW-1185">Reference proteome</keyword>
<name>B6IRK3_RHOCS</name>
<evidence type="ECO:0000313" key="2">
    <source>
        <dbReference type="EMBL" id="ACI98089.1"/>
    </source>
</evidence>
<feature type="transmembrane region" description="Helical" evidence="1">
    <location>
        <begin position="37"/>
        <end position="59"/>
    </location>
</feature>
<dbReference type="HOGENOM" id="CLU_862986_0_0_5"/>
<dbReference type="OrthoDB" id="7350781at2"/>
<dbReference type="Proteomes" id="UP000001591">
    <property type="component" value="Chromosome"/>
</dbReference>
<evidence type="ECO:0008006" key="4">
    <source>
        <dbReference type="Google" id="ProtNLM"/>
    </source>
</evidence>
<keyword evidence="1" id="KW-0812">Transmembrane</keyword>
<dbReference type="GO" id="GO:0005886">
    <property type="term" value="C:plasma membrane"/>
    <property type="evidence" value="ECO:0007669"/>
    <property type="project" value="TreeGrafter"/>
</dbReference>
<reference evidence="2 3" key="1">
    <citation type="journal article" date="2010" name="BMC Genomics">
        <title>Metabolic flexibility revealed in the genome of the cyst-forming alpha-1 proteobacterium Rhodospirillum centenum.</title>
        <authorList>
            <person name="Lu Y.K."/>
            <person name="Marden J."/>
            <person name="Han M."/>
            <person name="Swingley W.D."/>
            <person name="Mastrian S.D."/>
            <person name="Chowdhury S.R."/>
            <person name="Hao J."/>
            <person name="Helmy T."/>
            <person name="Kim S."/>
            <person name="Kurdoglu A.A."/>
            <person name="Matthies H.J."/>
            <person name="Rollo D."/>
            <person name="Stothard P."/>
            <person name="Blankenship R.E."/>
            <person name="Bauer C.E."/>
            <person name="Touchman J.W."/>
        </authorList>
    </citation>
    <scope>NUCLEOTIDE SEQUENCE [LARGE SCALE GENOMIC DNA]</scope>
    <source>
        <strain evidence="3">ATCC 51521 / SW</strain>
    </source>
</reference>
<dbReference type="RefSeq" id="WP_012565881.1">
    <property type="nucleotide sequence ID" value="NC_011420.2"/>
</dbReference>
<dbReference type="InterPro" id="IPR050445">
    <property type="entry name" value="Bact_polysacc_biosynth/exp"/>
</dbReference>